<reference evidence="1 2" key="1">
    <citation type="submission" date="2024-04" db="EMBL/GenBank/DDBJ databases">
        <title>genome sequences of Mucor flavus KT1a and Helicostylum pulchrum KT1b strains isolated from the surface of a dry-aged beef.</title>
        <authorList>
            <person name="Toyotome T."/>
            <person name="Hosono M."/>
            <person name="Torimaru M."/>
            <person name="Fukuda K."/>
            <person name="Mikami N."/>
        </authorList>
    </citation>
    <scope>NUCLEOTIDE SEQUENCE [LARGE SCALE GENOMIC DNA]</scope>
    <source>
        <strain evidence="1 2">KT1a</strain>
    </source>
</reference>
<proteinExistence type="predicted"/>
<organism evidence="1 2">
    <name type="scientific">Mucor flavus</name>
    <dbReference type="NCBI Taxonomy" id="439312"/>
    <lineage>
        <taxon>Eukaryota</taxon>
        <taxon>Fungi</taxon>
        <taxon>Fungi incertae sedis</taxon>
        <taxon>Mucoromycota</taxon>
        <taxon>Mucoromycotina</taxon>
        <taxon>Mucoromycetes</taxon>
        <taxon>Mucorales</taxon>
        <taxon>Mucorineae</taxon>
        <taxon>Mucoraceae</taxon>
        <taxon>Mucor</taxon>
    </lineage>
</organism>
<dbReference type="EMBL" id="BAABUK010000028">
    <property type="protein sequence ID" value="GAA5815774.1"/>
    <property type="molecule type" value="Genomic_DNA"/>
</dbReference>
<dbReference type="Proteomes" id="UP001473302">
    <property type="component" value="Unassembled WGS sequence"/>
</dbReference>
<keyword evidence="2" id="KW-1185">Reference proteome</keyword>
<evidence type="ECO:0000313" key="1">
    <source>
        <dbReference type="EMBL" id="GAA5815774.1"/>
    </source>
</evidence>
<comment type="caution">
    <text evidence="1">The sequence shown here is derived from an EMBL/GenBank/DDBJ whole genome shotgun (WGS) entry which is preliminary data.</text>
</comment>
<gene>
    <name evidence="1" type="ORF">MFLAVUS_009289</name>
</gene>
<accession>A0ABP9Z9N0</accession>
<evidence type="ECO:0000313" key="2">
    <source>
        <dbReference type="Proteomes" id="UP001473302"/>
    </source>
</evidence>
<protein>
    <submittedName>
        <fullName evidence="1">Uncharacterized protein</fullName>
    </submittedName>
</protein>
<sequence>MDIGDEGDYLGSLHLANILSLTLSTGYADRGKRVTSFFFQNGQNLPAALFGYGYRYEDGASKLVDEQGEEATIFVEEKSFRFETFDRSSEVYQKQE</sequence>
<name>A0ABP9Z9N0_9FUNG</name>